<feature type="region of interest" description="Disordered" evidence="1">
    <location>
        <begin position="1"/>
        <end position="39"/>
    </location>
</feature>
<feature type="compositionally biased region" description="Low complexity" evidence="1">
    <location>
        <begin position="28"/>
        <end position="39"/>
    </location>
</feature>
<evidence type="ECO:0000256" key="1">
    <source>
        <dbReference type="SAM" id="MobiDB-lite"/>
    </source>
</evidence>
<feature type="region of interest" description="Disordered" evidence="1">
    <location>
        <begin position="110"/>
        <end position="155"/>
    </location>
</feature>
<feature type="compositionally biased region" description="Pro residues" evidence="1">
    <location>
        <begin position="13"/>
        <end position="27"/>
    </location>
</feature>
<feature type="compositionally biased region" description="Gly residues" evidence="1">
    <location>
        <begin position="113"/>
        <end position="131"/>
    </location>
</feature>
<evidence type="ECO:0000313" key="3">
    <source>
        <dbReference type="Proteomes" id="UP000467327"/>
    </source>
</evidence>
<proteinExistence type="predicted"/>
<organism evidence="2 3">
    <name type="scientific">Mycolicibacterium aichiense</name>
    <dbReference type="NCBI Taxonomy" id="1799"/>
    <lineage>
        <taxon>Bacteria</taxon>
        <taxon>Bacillati</taxon>
        <taxon>Actinomycetota</taxon>
        <taxon>Actinomycetes</taxon>
        <taxon>Mycobacteriales</taxon>
        <taxon>Mycobacteriaceae</taxon>
        <taxon>Mycolicibacterium</taxon>
    </lineage>
</organism>
<gene>
    <name evidence="2" type="ORF">MAIC_42490</name>
</gene>
<dbReference type="EMBL" id="AP022561">
    <property type="protein sequence ID" value="BBX09446.1"/>
    <property type="molecule type" value="Genomic_DNA"/>
</dbReference>
<sequence length="191" mass="19872">MSYDDPFADAPAQPEPTPEPTQAPAPAPAQTAPAPVATAAAPVAVSPSGDLSVTFKGDGSYGFPWIVPKYTSVSEALVDLGVNPDEVSAMSQGRRWISLFERAKQMNDSFAALGGGAPSKPAGNGGGGGGQQQQSRAPQEAKEAPNGEKQYCQHGEMEYKSGISKKTGKPYALFSCTAPRDEQCAAKWPSK</sequence>
<evidence type="ECO:0000313" key="2">
    <source>
        <dbReference type="EMBL" id="BBX09446.1"/>
    </source>
</evidence>
<dbReference type="Pfam" id="PF25690">
    <property type="entry name" value="Phage_gp49"/>
    <property type="match status" value="1"/>
</dbReference>
<dbReference type="Proteomes" id="UP000467327">
    <property type="component" value="Chromosome"/>
</dbReference>
<name>A0AAD1HR05_9MYCO</name>
<dbReference type="KEGG" id="maic:MAIC_42490"/>
<dbReference type="InterPro" id="IPR057999">
    <property type="entry name" value="Gp49"/>
</dbReference>
<keyword evidence="3" id="KW-1185">Reference proteome</keyword>
<accession>A0AAD1HR05</accession>
<dbReference type="RefSeq" id="WP_232077226.1">
    <property type="nucleotide sequence ID" value="NZ_AP022561.1"/>
</dbReference>
<reference evidence="2 3" key="1">
    <citation type="journal article" date="2019" name="Emerg. Microbes Infect.">
        <title>Comprehensive subspecies identification of 175 nontuberculous mycobacteria species based on 7547 genomic profiles.</title>
        <authorList>
            <person name="Matsumoto Y."/>
            <person name="Kinjo T."/>
            <person name="Motooka D."/>
            <person name="Nabeya D."/>
            <person name="Jung N."/>
            <person name="Uechi K."/>
            <person name="Horii T."/>
            <person name="Iida T."/>
            <person name="Fujita J."/>
            <person name="Nakamura S."/>
        </authorList>
    </citation>
    <scope>NUCLEOTIDE SEQUENCE [LARGE SCALE GENOMIC DNA]</scope>
    <source>
        <strain evidence="2 3">JCM 6376</strain>
    </source>
</reference>
<dbReference type="AlphaFoldDB" id="A0AAD1HR05"/>
<protein>
    <submittedName>
        <fullName evidence="2">Uncharacterized protein</fullName>
    </submittedName>
</protein>